<dbReference type="Proteomes" id="UP000248066">
    <property type="component" value="Unassembled WGS sequence"/>
</dbReference>
<sequence length="1058" mass="121490">MTELIDQKQRDLIDQDLERNFLVEAGAGSGKTRSLVTRMSNLVVTGKYQIHEIVAITFTRKAADELKERFQAALEKLSSTVSEPVKRDRIARALENFDQCFLGTVHSFCSKVLRERPVEAGLDFDFRELDDLEDDALLDQAWEMYLTGIRSEQEEKLKNFEEAGIDVAELRSALKTVKEYEDVTWFATPVERPDLDSAFKRILDFIEYAKRSMPGTKPAKGYDKLQEKLLTAMRRLSYFDLDQNRTRLQLIKLFETKPAVTLNRWESKDEAKDLKEKAAILHEDTCAFMEKWYEYAHSLIVPFLRPALLTYSGLKKELSQLNFQDMLLLTAKMLREQPETRKYFSQKYKCLLVDEFQDTDPVQAEIMLLLTGSLEYENEWTRQVPKPGSLFVVGDPKQSIYRFRRADIDIYQKVKHMIAMTGGETLNLVMNFRTTSRITTRLNPVFKTAMPEIENAYQAAYRPLVSFKEDEEDDAVKGIYTLTIPDGKKDEVIIDEAGRVAGIIQEMIRTGAAKPADFMVLTRYNDGVLVYTKALQAKGIPVMTSGEVNLGDDEMLRSLAHLYMYMANPASSFYFSAVLKGPFFGVSDALLVKYRKAGGELHAYSSLPDPLSSEDRSVLAVCFEKIRLYLKWSREHLPVTVMEMTAEDLGLFVSAMKAEKTARDAVHYYQMIQKVRDEESRGLTLFGDCARLFRDLVTERVHEELLLPEDQQAVRVMNVHKSKGLEAPYVFLVHPKKSTDPGKHVDRHIERSEKESTGYFTFQKSAGLFRREMIARPENWDEKKEEETTYLTAEETRLLYVAATRAEEMMVVSRTDSSTDKGNPWLPLVRGIPGLEEIPVPEESEEEPEKAKGKYLEASSYERFLHERDSWIKSASTPSYQLKTPSQKDEETDVFTLERATGGGADWGTFVHALFERQIRHGDADEGVITQMLADHELEMDRGAEALDALNVFMKSNLWLRLTKSDNVMTEVPFMYRQPGEDKYASACFLNGIIDLIFIEDGSWVIADFKTDRLKDSSQLPELKAYYQKQLDLYSEAWRDMTGQPVKETTLYFVYHTE</sequence>
<organism evidence="17 18">
    <name type="scientific">Alteribacter lacisalsi</name>
    <dbReference type="NCBI Taxonomy" id="2045244"/>
    <lineage>
        <taxon>Bacteria</taxon>
        <taxon>Bacillati</taxon>
        <taxon>Bacillota</taxon>
        <taxon>Bacilli</taxon>
        <taxon>Bacillales</taxon>
        <taxon>Bacillaceae</taxon>
        <taxon>Alteribacter</taxon>
    </lineage>
</organism>
<evidence type="ECO:0000256" key="14">
    <source>
        <dbReference type="PROSITE-ProRule" id="PRU00560"/>
    </source>
</evidence>
<evidence type="ECO:0000256" key="12">
    <source>
        <dbReference type="ARBA" id="ARBA00034808"/>
    </source>
</evidence>
<dbReference type="Gene3D" id="3.90.320.10">
    <property type="match status" value="1"/>
</dbReference>
<feature type="domain" description="UvrD-like helicase C-terminal" evidence="16">
    <location>
        <begin position="443"/>
        <end position="724"/>
    </location>
</feature>
<dbReference type="GO" id="GO:0003677">
    <property type="term" value="F:DNA binding"/>
    <property type="evidence" value="ECO:0007669"/>
    <property type="project" value="UniProtKB-KW"/>
</dbReference>
<comment type="caution">
    <text evidence="17">The sequence shown here is derived from an EMBL/GenBank/DDBJ whole genome shotgun (WGS) entry which is preliminary data.</text>
</comment>
<dbReference type="GO" id="GO:0004527">
    <property type="term" value="F:exonuclease activity"/>
    <property type="evidence" value="ECO:0007669"/>
    <property type="project" value="UniProtKB-KW"/>
</dbReference>
<dbReference type="EMBL" id="PDOF01000001">
    <property type="protein sequence ID" value="PYZ98313.1"/>
    <property type="molecule type" value="Genomic_DNA"/>
</dbReference>
<accession>A0A2W0H8Y0</accession>
<dbReference type="PANTHER" id="PTHR11070">
    <property type="entry name" value="UVRD / RECB / PCRA DNA HELICASE FAMILY MEMBER"/>
    <property type="match status" value="1"/>
</dbReference>
<protein>
    <recommendedName>
        <fullName evidence="12">DNA 3'-5' helicase</fullName>
        <ecNumber evidence="12">5.6.2.4</ecNumber>
    </recommendedName>
</protein>
<evidence type="ECO:0000256" key="9">
    <source>
        <dbReference type="ARBA" id="ARBA00023204"/>
    </source>
</evidence>
<evidence type="ECO:0000256" key="8">
    <source>
        <dbReference type="ARBA" id="ARBA00023125"/>
    </source>
</evidence>
<keyword evidence="5 14" id="KW-0347">Helicase</keyword>
<evidence type="ECO:0000256" key="6">
    <source>
        <dbReference type="ARBA" id="ARBA00022839"/>
    </source>
</evidence>
<evidence type="ECO:0000256" key="5">
    <source>
        <dbReference type="ARBA" id="ARBA00022806"/>
    </source>
</evidence>
<dbReference type="InterPro" id="IPR014017">
    <property type="entry name" value="DNA_helicase_UvrD-like_C"/>
</dbReference>
<keyword evidence="4 14" id="KW-0378">Hydrolase</keyword>
<dbReference type="InterPro" id="IPR038726">
    <property type="entry name" value="PDDEXK_AddAB-type"/>
</dbReference>
<dbReference type="GO" id="GO:0000725">
    <property type="term" value="P:recombinational repair"/>
    <property type="evidence" value="ECO:0007669"/>
    <property type="project" value="TreeGrafter"/>
</dbReference>
<evidence type="ECO:0000256" key="4">
    <source>
        <dbReference type="ARBA" id="ARBA00022801"/>
    </source>
</evidence>
<dbReference type="SUPFAM" id="SSF52980">
    <property type="entry name" value="Restriction endonuclease-like"/>
    <property type="match status" value="1"/>
</dbReference>
<proteinExistence type="predicted"/>
<gene>
    <name evidence="17" type="ORF">CR205_06865</name>
</gene>
<evidence type="ECO:0000259" key="16">
    <source>
        <dbReference type="PROSITE" id="PS51217"/>
    </source>
</evidence>
<keyword evidence="8" id="KW-0238">DNA-binding</keyword>
<evidence type="ECO:0000256" key="3">
    <source>
        <dbReference type="ARBA" id="ARBA00022763"/>
    </source>
</evidence>
<evidence type="ECO:0000256" key="2">
    <source>
        <dbReference type="ARBA" id="ARBA00022741"/>
    </source>
</evidence>
<keyword evidence="3" id="KW-0227">DNA damage</keyword>
<dbReference type="InterPro" id="IPR027417">
    <property type="entry name" value="P-loop_NTPase"/>
</dbReference>
<evidence type="ECO:0000313" key="17">
    <source>
        <dbReference type="EMBL" id="PYZ98313.1"/>
    </source>
</evidence>
<dbReference type="Pfam" id="PF13361">
    <property type="entry name" value="UvrD_C"/>
    <property type="match status" value="1"/>
</dbReference>
<keyword evidence="6" id="KW-0269">Exonuclease</keyword>
<keyword evidence="18" id="KW-1185">Reference proteome</keyword>
<dbReference type="InterPro" id="IPR011604">
    <property type="entry name" value="PDDEXK-like_dom_sf"/>
</dbReference>
<dbReference type="PROSITE" id="PS51198">
    <property type="entry name" value="UVRD_HELICASE_ATP_BIND"/>
    <property type="match status" value="1"/>
</dbReference>
<name>A0A2W0H8Y0_9BACI</name>
<dbReference type="PANTHER" id="PTHR11070:SF2">
    <property type="entry name" value="ATP-DEPENDENT DNA HELICASE SRS2"/>
    <property type="match status" value="1"/>
</dbReference>
<keyword evidence="7 14" id="KW-0067">ATP-binding</keyword>
<dbReference type="Gene3D" id="3.40.50.300">
    <property type="entry name" value="P-loop containing nucleotide triphosphate hydrolases"/>
    <property type="match status" value="4"/>
</dbReference>
<comment type="catalytic activity">
    <reaction evidence="13">
        <text>ATP + H2O = ADP + phosphate + H(+)</text>
        <dbReference type="Rhea" id="RHEA:13065"/>
        <dbReference type="ChEBI" id="CHEBI:15377"/>
        <dbReference type="ChEBI" id="CHEBI:15378"/>
        <dbReference type="ChEBI" id="CHEBI:30616"/>
        <dbReference type="ChEBI" id="CHEBI:43474"/>
        <dbReference type="ChEBI" id="CHEBI:456216"/>
        <dbReference type="EC" id="5.6.2.4"/>
    </reaction>
</comment>
<dbReference type="Pfam" id="PF00580">
    <property type="entry name" value="UvrD-helicase"/>
    <property type="match status" value="1"/>
</dbReference>
<dbReference type="InterPro" id="IPR000212">
    <property type="entry name" value="DNA_helicase_UvrD/REP"/>
</dbReference>
<dbReference type="InterPro" id="IPR011335">
    <property type="entry name" value="Restrct_endonuc-II-like"/>
</dbReference>
<dbReference type="InterPro" id="IPR014016">
    <property type="entry name" value="UvrD-like_ATP-bd"/>
</dbReference>
<feature type="binding site" evidence="14">
    <location>
        <begin position="25"/>
        <end position="32"/>
    </location>
    <ligand>
        <name>ATP</name>
        <dbReference type="ChEBI" id="CHEBI:30616"/>
    </ligand>
</feature>
<keyword evidence="2 14" id="KW-0547">Nucleotide-binding</keyword>
<keyword evidence="1" id="KW-0540">Nuclease</keyword>
<dbReference type="GO" id="GO:0005524">
    <property type="term" value="F:ATP binding"/>
    <property type="evidence" value="ECO:0007669"/>
    <property type="project" value="UniProtKB-UniRule"/>
</dbReference>
<dbReference type="SUPFAM" id="SSF52540">
    <property type="entry name" value="P-loop containing nucleoside triphosphate hydrolases"/>
    <property type="match status" value="1"/>
</dbReference>
<feature type="domain" description="UvrD-like helicase ATP-binding" evidence="15">
    <location>
        <begin position="4"/>
        <end position="435"/>
    </location>
</feature>
<evidence type="ECO:0000256" key="10">
    <source>
        <dbReference type="ARBA" id="ARBA00023235"/>
    </source>
</evidence>
<evidence type="ECO:0000313" key="18">
    <source>
        <dbReference type="Proteomes" id="UP000248066"/>
    </source>
</evidence>
<reference evidence="17 18" key="1">
    <citation type="submission" date="2017-10" db="EMBL/GenBank/DDBJ databases">
        <title>Bacillus sp. nov., a halophilic bacterium isolated from a Yangshapao Lake.</title>
        <authorList>
            <person name="Wang H."/>
        </authorList>
    </citation>
    <scope>NUCLEOTIDE SEQUENCE [LARGE SCALE GENOMIC DNA]</scope>
    <source>
        <strain evidence="17 18">YSP-3</strain>
    </source>
</reference>
<dbReference type="AlphaFoldDB" id="A0A2W0H8Y0"/>
<evidence type="ECO:0000256" key="13">
    <source>
        <dbReference type="ARBA" id="ARBA00048988"/>
    </source>
</evidence>
<evidence type="ECO:0000256" key="1">
    <source>
        <dbReference type="ARBA" id="ARBA00022722"/>
    </source>
</evidence>
<evidence type="ECO:0000256" key="11">
    <source>
        <dbReference type="ARBA" id="ARBA00034617"/>
    </source>
</evidence>
<evidence type="ECO:0000259" key="15">
    <source>
        <dbReference type="PROSITE" id="PS51198"/>
    </source>
</evidence>
<dbReference type="OrthoDB" id="9810135at2"/>
<comment type="catalytic activity">
    <reaction evidence="11">
        <text>Couples ATP hydrolysis with the unwinding of duplex DNA by translocating in the 3'-5' direction.</text>
        <dbReference type="EC" id="5.6.2.4"/>
    </reaction>
</comment>
<dbReference type="RefSeq" id="WP_110518185.1">
    <property type="nucleotide sequence ID" value="NZ_PDOF01000001.1"/>
</dbReference>
<dbReference type="PROSITE" id="PS51217">
    <property type="entry name" value="UVRD_HELICASE_CTER"/>
    <property type="match status" value="1"/>
</dbReference>
<dbReference type="Pfam" id="PF12705">
    <property type="entry name" value="PDDEXK_1"/>
    <property type="match status" value="1"/>
</dbReference>
<keyword evidence="9" id="KW-0234">DNA repair</keyword>
<dbReference type="GO" id="GO:0043138">
    <property type="term" value="F:3'-5' DNA helicase activity"/>
    <property type="evidence" value="ECO:0007669"/>
    <property type="project" value="UniProtKB-EC"/>
</dbReference>
<keyword evidence="10" id="KW-0413">Isomerase</keyword>
<dbReference type="EC" id="5.6.2.4" evidence="12"/>
<evidence type="ECO:0000256" key="7">
    <source>
        <dbReference type="ARBA" id="ARBA00022840"/>
    </source>
</evidence>